<feature type="region of interest" description="Disordered" evidence="2">
    <location>
        <begin position="1098"/>
        <end position="1171"/>
    </location>
</feature>
<dbReference type="GO" id="GO:0003677">
    <property type="term" value="F:DNA binding"/>
    <property type="evidence" value="ECO:0007669"/>
    <property type="project" value="UniProtKB-KW"/>
</dbReference>
<evidence type="ECO:0000313" key="4">
    <source>
        <dbReference type="EMBL" id="ETS63651.1"/>
    </source>
</evidence>
<dbReference type="SMART" id="SM00674">
    <property type="entry name" value="CENPB"/>
    <property type="match status" value="1"/>
</dbReference>
<dbReference type="Pfam" id="PF03221">
    <property type="entry name" value="HTH_Tnp_Tc5"/>
    <property type="match status" value="1"/>
</dbReference>
<dbReference type="InterPro" id="IPR009057">
    <property type="entry name" value="Homeodomain-like_sf"/>
</dbReference>
<feature type="region of interest" description="Disordered" evidence="2">
    <location>
        <begin position="901"/>
        <end position="988"/>
    </location>
</feature>
<proteinExistence type="predicted"/>
<feature type="compositionally biased region" description="Low complexity" evidence="2">
    <location>
        <begin position="905"/>
        <end position="918"/>
    </location>
</feature>
<feature type="region of interest" description="Disordered" evidence="2">
    <location>
        <begin position="1053"/>
        <end position="1072"/>
    </location>
</feature>
<feature type="region of interest" description="Disordered" evidence="2">
    <location>
        <begin position="520"/>
        <end position="582"/>
    </location>
</feature>
<dbReference type="GO" id="GO:0005634">
    <property type="term" value="C:nucleus"/>
    <property type="evidence" value="ECO:0007669"/>
    <property type="project" value="TreeGrafter"/>
</dbReference>
<organism evidence="4 5">
    <name type="scientific">Moesziomyces aphidis</name>
    <name type="common">Pseudozyma aphidis</name>
    <dbReference type="NCBI Taxonomy" id="84754"/>
    <lineage>
        <taxon>Eukaryota</taxon>
        <taxon>Fungi</taxon>
        <taxon>Dikarya</taxon>
        <taxon>Basidiomycota</taxon>
        <taxon>Ustilaginomycotina</taxon>
        <taxon>Ustilaginomycetes</taxon>
        <taxon>Ustilaginales</taxon>
        <taxon>Ustilaginaceae</taxon>
        <taxon>Moesziomyces</taxon>
    </lineage>
</organism>
<evidence type="ECO:0000259" key="3">
    <source>
        <dbReference type="PROSITE" id="PS51253"/>
    </source>
</evidence>
<feature type="compositionally biased region" description="Low complexity" evidence="2">
    <location>
        <begin position="402"/>
        <end position="414"/>
    </location>
</feature>
<reference evidence="4 5" key="1">
    <citation type="journal article" date="2014" name="Genome Announc.">
        <title>Genome sequence of the basidiomycetous fungus Pseudozyma aphidis DSM70725, an efficient producer of biosurfactant mannosylerythritol lipids.</title>
        <authorList>
            <person name="Lorenz S."/>
            <person name="Guenther M."/>
            <person name="Grumaz C."/>
            <person name="Rupp S."/>
            <person name="Zibek S."/>
            <person name="Sohn K."/>
        </authorList>
    </citation>
    <scope>NUCLEOTIDE SEQUENCE [LARGE SCALE GENOMIC DNA]</scope>
    <source>
        <strain evidence="5">ATCC 32657 / CBS 517.83 / DSM 70725 / JCM 10318 / NBRC 10182 / NRRL Y-7954 / St-0401</strain>
    </source>
</reference>
<dbReference type="OrthoDB" id="9909311at2759"/>
<sequence length="1298" mass="138596">MGLMTRLQTAFMSAAHRRSFGARRSNLDLVTFTLALLRILAGGLASPRLDESPLRRAVAVRSLIVLNFSEASRTYLFFLPATVELRTVSTELTSAMSASDRHCWCSDKPHNDPIALARRNEAVCAPCAVAKPICTTFGLFHIPGDTALVTAAAGCCAFAKKLPIASPSPPKLSIVASLIALAPGPDTCSAPSFTKADCPKLRAHRNVAPFQSPHLAKVASVVVWCQAHSRKRKALQSSSVSHLTGCRSSGRIRKLVLVTSRPLGQVTPLYDPNDIRAPSFLQVAAHSAASSPPLSISPKLSFSLGILSHLHVKPLVLLKRRARDYRPCDPETGLHGWSVCYQKCQAKRSAQSAHSRRTSSAQFQPNIDLELKMDAPTHFHDVTNLAASARNSAAHHQEAIMSSRSAQSEAAQQSHTTITPDASYDDGSQHMLMKQNQADLATFGTPIPGGTPGPKEADGCNAAASNDGSRIHNVDASGHSRQLDMSAPLRQANAQFHDPHDPSLEQEIGAALHTQVGNVQQSPATHGHFFSPTDGQRDAQMAQDQSHPDPMQFKTEPASFADQHHQVKSYPPSPPRRNQMIPQPDLRSFQAGARSTEGRHMISHRPSHSLGQAGAFMSGIPDRDMFGHSHVSAPVSPSDGMNSGPFAALFQYPGARQEVGPGMTEHGHVFDQSVGPGISRPIGHLPKSCAPSARSASPSTSMASTSMASISPLGSARINADGSFTSQETSFDSISNAASGSFSRASSTSEEAFFQDLGSLGLASSLRMNKQKKKLRNIDRKEICDYSIANPLVKQDAIANRFGIERSTVSKILKHKEKWLAIDPQSDAARIAKHRAVKFPAVEDRLTSWVAALKASGKPVRDSIIRQEALRIARELGLGEDKFKASGGWIEKFRERNMIPKPQLSDAASATSATGADATELDASSCDGASSHPTASAETSTEASIMPTGGPAEAESSTGGQSRSVRRQPARASKAKGTPQKRTRDDAERTQAILSMSPLSHDLARMHFPNGAPIPLMPEPALFRPNFYETHAAASQFMTNNNIMYGGHYVSPTMQPMEDQDESERKRRRSGQHFDAGQASMVLDAPIEFQFPSAGASALSPLDGMPGAAPGGQGQSDVGLQTASPRSRRTVAKSATASGGRGRARRGKGRLSGANHTPQTPSPLSMSPTDARGEAVLPRFNLADAEQITAATLERIRALQSSGDKSSIVTAEQAQQSLELVLRFLSEQPSDFLPANHFVVFGHLQANIEQKIRDQAKQSPAAADGPSSQPPVPGASPNAEATSATLGDDVNNLPASCA</sequence>
<feature type="compositionally biased region" description="Polar residues" evidence="2">
    <location>
        <begin position="1155"/>
        <end position="1168"/>
    </location>
</feature>
<dbReference type="PROSITE" id="PS51253">
    <property type="entry name" value="HTH_CENPB"/>
    <property type="match status" value="1"/>
</dbReference>
<feature type="compositionally biased region" description="Low complexity" evidence="2">
    <location>
        <begin position="688"/>
        <end position="708"/>
    </location>
</feature>
<dbReference type="InterPro" id="IPR006600">
    <property type="entry name" value="HTH_CenpB_DNA-bd_dom"/>
</dbReference>
<keyword evidence="5" id="KW-1185">Reference proteome</keyword>
<evidence type="ECO:0000313" key="5">
    <source>
        <dbReference type="Proteomes" id="UP000019462"/>
    </source>
</evidence>
<keyword evidence="1" id="KW-0238">DNA-binding</keyword>
<comment type="caution">
    <text evidence="4">The sequence shown here is derived from an EMBL/GenBank/DDBJ whole genome shotgun (WGS) entry which is preliminary data.</text>
</comment>
<dbReference type="SUPFAM" id="SSF46689">
    <property type="entry name" value="Homeodomain-like"/>
    <property type="match status" value="2"/>
</dbReference>
<dbReference type="InterPro" id="IPR050863">
    <property type="entry name" value="CenT-Element_Derived"/>
</dbReference>
<feature type="region of interest" description="Disordered" evidence="2">
    <location>
        <begin position="394"/>
        <end position="427"/>
    </location>
</feature>
<dbReference type="EMBL" id="AWNI01000008">
    <property type="protein sequence ID" value="ETS63651.1"/>
    <property type="molecule type" value="Genomic_DNA"/>
</dbReference>
<name>W3VS77_MOEAP</name>
<protein>
    <recommendedName>
        <fullName evidence="3">HTH CENPB-type domain-containing protein</fullName>
    </recommendedName>
</protein>
<dbReference type="Proteomes" id="UP000019462">
    <property type="component" value="Unassembled WGS sequence"/>
</dbReference>
<dbReference type="PANTHER" id="PTHR19303:SF70">
    <property type="entry name" value="HTH CENPB-TYPE DOMAIN-CONTAINING PROTEIN"/>
    <property type="match status" value="1"/>
</dbReference>
<accession>W3VS77</accession>
<evidence type="ECO:0000256" key="1">
    <source>
        <dbReference type="ARBA" id="ARBA00023125"/>
    </source>
</evidence>
<feature type="region of interest" description="Disordered" evidence="2">
    <location>
        <begin position="1252"/>
        <end position="1298"/>
    </location>
</feature>
<gene>
    <name evidence="4" type="ORF">PaG_01953</name>
</gene>
<feature type="compositionally biased region" description="Polar residues" evidence="2">
    <location>
        <begin position="1116"/>
        <end position="1125"/>
    </location>
</feature>
<feature type="region of interest" description="Disordered" evidence="2">
    <location>
        <begin position="686"/>
        <end position="708"/>
    </location>
</feature>
<evidence type="ECO:0000256" key="2">
    <source>
        <dbReference type="SAM" id="MobiDB-lite"/>
    </source>
</evidence>
<feature type="compositionally biased region" description="Polar residues" evidence="2">
    <location>
        <begin position="927"/>
        <end position="943"/>
    </location>
</feature>
<feature type="domain" description="HTH CENPB-type" evidence="3">
    <location>
        <begin position="830"/>
        <end position="903"/>
    </location>
</feature>
<dbReference type="HOGENOM" id="CLU_006370_0_0_1"/>
<dbReference type="PANTHER" id="PTHR19303">
    <property type="entry name" value="TRANSPOSON"/>
    <property type="match status" value="1"/>
</dbReference>
<dbReference type="Gene3D" id="1.10.10.60">
    <property type="entry name" value="Homeodomain-like"/>
    <property type="match status" value="2"/>
</dbReference>